<protein>
    <submittedName>
        <fullName evidence="1">Uncharacterized protein</fullName>
    </submittedName>
</protein>
<sequence length="84" mass="9589">MSLKWVRRRPYLFSVTRWTSLCGRVHFDGRDRQTAMQEQEGEDASASASMSALRLEARRCATLDLNNRRLAPGSRFVCHDCKAG</sequence>
<gene>
    <name evidence="2" type="ORF">BOTBODRAFT_36616</name>
    <name evidence="1" type="ORF">BOTBODRAFT_40038</name>
</gene>
<organism evidence="1 3">
    <name type="scientific">Botryobasidium botryosum (strain FD-172 SS1)</name>
    <dbReference type="NCBI Taxonomy" id="930990"/>
    <lineage>
        <taxon>Eukaryota</taxon>
        <taxon>Fungi</taxon>
        <taxon>Dikarya</taxon>
        <taxon>Basidiomycota</taxon>
        <taxon>Agaricomycotina</taxon>
        <taxon>Agaricomycetes</taxon>
        <taxon>Cantharellales</taxon>
        <taxon>Botryobasidiaceae</taxon>
        <taxon>Botryobasidium</taxon>
    </lineage>
</organism>
<dbReference type="Proteomes" id="UP000027195">
    <property type="component" value="Unassembled WGS sequence"/>
</dbReference>
<keyword evidence="3" id="KW-1185">Reference proteome</keyword>
<evidence type="ECO:0000313" key="3">
    <source>
        <dbReference type="Proteomes" id="UP000027195"/>
    </source>
</evidence>
<evidence type="ECO:0000313" key="2">
    <source>
        <dbReference type="EMBL" id="KDQ09998.1"/>
    </source>
</evidence>
<evidence type="ECO:0000313" key="1">
    <source>
        <dbReference type="EMBL" id="KDQ05483.1"/>
    </source>
</evidence>
<reference evidence="3" key="1">
    <citation type="journal article" date="2014" name="Proc. Natl. Acad. Sci. U.S.A.">
        <title>Extensive sampling of basidiomycete genomes demonstrates inadequacy of the white-rot/brown-rot paradigm for wood decay fungi.</title>
        <authorList>
            <person name="Riley R."/>
            <person name="Salamov A.A."/>
            <person name="Brown D.W."/>
            <person name="Nagy L.G."/>
            <person name="Floudas D."/>
            <person name="Held B.W."/>
            <person name="Levasseur A."/>
            <person name="Lombard V."/>
            <person name="Morin E."/>
            <person name="Otillar R."/>
            <person name="Lindquist E.A."/>
            <person name="Sun H."/>
            <person name="LaButti K.M."/>
            <person name="Schmutz J."/>
            <person name="Jabbour D."/>
            <person name="Luo H."/>
            <person name="Baker S.E."/>
            <person name="Pisabarro A.G."/>
            <person name="Walton J.D."/>
            <person name="Blanchette R.A."/>
            <person name="Henrissat B."/>
            <person name="Martin F."/>
            <person name="Cullen D."/>
            <person name="Hibbett D.S."/>
            <person name="Grigoriev I.V."/>
        </authorList>
    </citation>
    <scope>NUCLEOTIDE SEQUENCE [LARGE SCALE GENOMIC DNA]</scope>
    <source>
        <strain evidence="3">FD-172 SS1</strain>
    </source>
</reference>
<proteinExistence type="predicted"/>
<name>A0A067LQJ7_BOTB1</name>
<dbReference type="EMBL" id="KL198326">
    <property type="protein sequence ID" value="KDQ05483.1"/>
    <property type="molecule type" value="Genomic_DNA"/>
</dbReference>
<reference evidence="1" key="2">
    <citation type="journal article" date="2014" name="Proc. Natl. Acad. Sci. U.S.A.">
        <title>Extensive sampling of basidiomycete genomes demonstrates inadequacy of the white rot/brown rot paradigm for wood decay fungi.</title>
        <authorList>
            <person name="Riley R."/>
            <person name="Salamov A.A."/>
            <person name="Brown D.W."/>
            <person name="Nagy L.G."/>
            <person name="Floudas D."/>
            <person name="Held B.W."/>
            <person name="Levasseur A."/>
            <person name="Lombard V."/>
            <person name="Morin E."/>
            <person name="Otillar R."/>
            <person name="Lindquist E.A."/>
            <person name="Sun H."/>
            <person name="LaButti K.M."/>
            <person name="Schmutz J."/>
            <person name="Jabbour D."/>
            <person name="Luo H."/>
            <person name="Baker S.E."/>
            <person name="Pisabarro A.G."/>
            <person name="Walton J.D."/>
            <person name="Blanchette R.A."/>
            <person name="Henrissat B."/>
            <person name="Martin F."/>
            <person name="Cullen D."/>
            <person name="Hibbett D.S."/>
            <person name="Grigoriev I.V."/>
        </authorList>
    </citation>
    <scope>NUCLEOTIDE SEQUENCE</scope>
    <source>
        <strain evidence="1">FD-172 SS1</strain>
    </source>
</reference>
<accession>A0A067LQJ7</accession>
<dbReference type="HOGENOM" id="CLU_2527151_0_0_1"/>
<dbReference type="EMBL" id="KL198072">
    <property type="protein sequence ID" value="KDQ09998.1"/>
    <property type="molecule type" value="Genomic_DNA"/>
</dbReference>
<dbReference type="AlphaFoldDB" id="A0A067LQJ7"/>